<gene>
    <name evidence="2" type="ORF">K443DRAFT_522140</name>
</gene>
<dbReference type="AlphaFoldDB" id="A0A0C9WLZ6"/>
<evidence type="ECO:0000313" key="3">
    <source>
        <dbReference type="Proteomes" id="UP000054477"/>
    </source>
</evidence>
<name>A0A0C9WLZ6_9AGAR</name>
<accession>A0A0C9WLZ6</accession>
<evidence type="ECO:0000256" key="1">
    <source>
        <dbReference type="SAM" id="MobiDB-lite"/>
    </source>
</evidence>
<dbReference type="EMBL" id="KN839121">
    <property type="protein sequence ID" value="KIJ90735.1"/>
    <property type="molecule type" value="Genomic_DNA"/>
</dbReference>
<proteinExistence type="predicted"/>
<reference evidence="3" key="2">
    <citation type="submission" date="2015-01" db="EMBL/GenBank/DDBJ databases">
        <title>Evolutionary Origins and Diversification of the Mycorrhizal Mutualists.</title>
        <authorList>
            <consortium name="DOE Joint Genome Institute"/>
            <consortium name="Mycorrhizal Genomics Consortium"/>
            <person name="Kohler A."/>
            <person name="Kuo A."/>
            <person name="Nagy L.G."/>
            <person name="Floudas D."/>
            <person name="Copeland A."/>
            <person name="Barry K.W."/>
            <person name="Cichocki N."/>
            <person name="Veneault-Fourrey C."/>
            <person name="LaButti K."/>
            <person name="Lindquist E.A."/>
            <person name="Lipzen A."/>
            <person name="Lundell T."/>
            <person name="Morin E."/>
            <person name="Murat C."/>
            <person name="Riley R."/>
            <person name="Ohm R."/>
            <person name="Sun H."/>
            <person name="Tunlid A."/>
            <person name="Henrissat B."/>
            <person name="Grigoriev I.V."/>
            <person name="Hibbett D.S."/>
            <person name="Martin F."/>
        </authorList>
    </citation>
    <scope>NUCLEOTIDE SEQUENCE [LARGE SCALE GENOMIC DNA]</scope>
    <source>
        <strain evidence="3">LaAM-08-1</strain>
    </source>
</reference>
<feature type="region of interest" description="Disordered" evidence="1">
    <location>
        <begin position="21"/>
        <end position="51"/>
    </location>
</feature>
<organism evidence="2 3">
    <name type="scientific">Laccaria amethystina LaAM-08-1</name>
    <dbReference type="NCBI Taxonomy" id="1095629"/>
    <lineage>
        <taxon>Eukaryota</taxon>
        <taxon>Fungi</taxon>
        <taxon>Dikarya</taxon>
        <taxon>Basidiomycota</taxon>
        <taxon>Agaricomycotina</taxon>
        <taxon>Agaricomycetes</taxon>
        <taxon>Agaricomycetidae</taxon>
        <taxon>Agaricales</taxon>
        <taxon>Agaricineae</taxon>
        <taxon>Hydnangiaceae</taxon>
        <taxon>Laccaria</taxon>
    </lineage>
</organism>
<evidence type="ECO:0000313" key="2">
    <source>
        <dbReference type="EMBL" id="KIJ90735.1"/>
    </source>
</evidence>
<keyword evidence="3" id="KW-1185">Reference proteome</keyword>
<reference evidence="2 3" key="1">
    <citation type="submission" date="2014-04" db="EMBL/GenBank/DDBJ databases">
        <authorList>
            <consortium name="DOE Joint Genome Institute"/>
            <person name="Kuo A."/>
            <person name="Kohler A."/>
            <person name="Nagy L.G."/>
            <person name="Floudas D."/>
            <person name="Copeland A."/>
            <person name="Barry K.W."/>
            <person name="Cichocki N."/>
            <person name="Veneault-Fourrey C."/>
            <person name="LaButti K."/>
            <person name="Lindquist E.A."/>
            <person name="Lipzen A."/>
            <person name="Lundell T."/>
            <person name="Morin E."/>
            <person name="Murat C."/>
            <person name="Sun H."/>
            <person name="Tunlid A."/>
            <person name="Henrissat B."/>
            <person name="Grigoriev I.V."/>
            <person name="Hibbett D.S."/>
            <person name="Martin F."/>
            <person name="Nordberg H.P."/>
            <person name="Cantor M.N."/>
            <person name="Hua S.X."/>
        </authorList>
    </citation>
    <scope>NUCLEOTIDE SEQUENCE [LARGE SCALE GENOMIC DNA]</scope>
    <source>
        <strain evidence="2 3">LaAM-08-1</strain>
    </source>
</reference>
<dbReference type="HOGENOM" id="CLU_2671461_0_0_1"/>
<dbReference type="Proteomes" id="UP000054477">
    <property type="component" value="Unassembled WGS sequence"/>
</dbReference>
<protein>
    <submittedName>
        <fullName evidence="2">Uncharacterized protein</fullName>
    </submittedName>
</protein>
<sequence length="75" mass="8158">MRPIRALVNLSPTPSVFSLSNISSGGRMPDCPLSRLSSPSERTHTRASQWDPWNPACAQPRIATALTLEVPLTLC</sequence>